<keyword evidence="3" id="KW-1185">Reference proteome</keyword>
<dbReference type="EMBL" id="KN822185">
    <property type="protein sequence ID" value="KIM53267.1"/>
    <property type="molecule type" value="Genomic_DNA"/>
</dbReference>
<organism evidence="2 3">
    <name type="scientific">Scleroderma citrinum Foug A</name>
    <dbReference type="NCBI Taxonomy" id="1036808"/>
    <lineage>
        <taxon>Eukaryota</taxon>
        <taxon>Fungi</taxon>
        <taxon>Dikarya</taxon>
        <taxon>Basidiomycota</taxon>
        <taxon>Agaricomycotina</taxon>
        <taxon>Agaricomycetes</taxon>
        <taxon>Agaricomycetidae</taxon>
        <taxon>Boletales</taxon>
        <taxon>Sclerodermatineae</taxon>
        <taxon>Sclerodermataceae</taxon>
        <taxon>Scleroderma</taxon>
    </lineage>
</organism>
<reference evidence="3" key="2">
    <citation type="submission" date="2015-01" db="EMBL/GenBank/DDBJ databases">
        <title>Evolutionary Origins and Diversification of the Mycorrhizal Mutualists.</title>
        <authorList>
            <consortium name="DOE Joint Genome Institute"/>
            <consortium name="Mycorrhizal Genomics Consortium"/>
            <person name="Kohler A."/>
            <person name="Kuo A."/>
            <person name="Nagy L.G."/>
            <person name="Floudas D."/>
            <person name="Copeland A."/>
            <person name="Barry K.W."/>
            <person name="Cichocki N."/>
            <person name="Veneault-Fourrey C."/>
            <person name="LaButti K."/>
            <person name="Lindquist E.A."/>
            <person name="Lipzen A."/>
            <person name="Lundell T."/>
            <person name="Morin E."/>
            <person name="Murat C."/>
            <person name="Riley R."/>
            <person name="Ohm R."/>
            <person name="Sun H."/>
            <person name="Tunlid A."/>
            <person name="Henrissat B."/>
            <person name="Grigoriev I.V."/>
            <person name="Hibbett D.S."/>
            <person name="Martin F."/>
        </authorList>
    </citation>
    <scope>NUCLEOTIDE SEQUENCE [LARGE SCALE GENOMIC DNA]</scope>
    <source>
        <strain evidence="3">Foug A</strain>
    </source>
</reference>
<evidence type="ECO:0000313" key="2">
    <source>
        <dbReference type="EMBL" id="KIM53267.1"/>
    </source>
</evidence>
<accession>A0A0C2ZKS5</accession>
<dbReference type="STRING" id="1036808.A0A0C2ZKS5"/>
<feature type="compositionally biased region" description="Low complexity" evidence="1">
    <location>
        <begin position="14"/>
        <end position="26"/>
    </location>
</feature>
<gene>
    <name evidence="2" type="ORF">SCLCIDRAFT_454015</name>
</gene>
<feature type="compositionally biased region" description="Pro residues" evidence="1">
    <location>
        <begin position="191"/>
        <end position="200"/>
    </location>
</feature>
<dbReference type="HOGENOM" id="CLU_086406_0_0_1"/>
<feature type="compositionally biased region" description="Polar residues" evidence="1">
    <location>
        <begin position="33"/>
        <end position="50"/>
    </location>
</feature>
<reference evidence="2 3" key="1">
    <citation type="submission" date="2014-04" db="EMBL/GenBank/DDBJ databases">
        <authorList>
            <consortium name="DOE Joint Genome Institute"/>
            <person name="Kuo A."/>
            <person name="Kohler A."/>
            <person name="Nagy L.G."/>
            <person name="Floudas D."/>
            <person name="Copeland A."/>
            <person name="Barry K.W."/>
            <person name="Cichocki N."/>
            <person name="Veneault-Fourrey C."/>
            <person name="LaButti K."/>
            <person name="Lindquist E.A."/>
            <person name="Lipzen A."/>
            <person name="Lundell T."/>
            <person name="Morin E."/>
            <person name="Murat C."/>
            <person name="Sun H."/>
            <person name="Tunlid A."/>
            <person name="Henrissat B."/>
            <person name="Grigoriev I.V."/>
            <person name="Hibbett D.S."/>
            <person name="Martin F."/>
            <person name="Nordberg H.P."/>
            <person name="Cantor M.N."/>
            <person name="Hua S.X."/>
        </authorList>
    </citation>
    <scope>NUCLEOTIDE SEQUENCE [LARGE SCALE GENOMIC DNA]</scope>
    <source>
        <strain evidence="2 3">Foug A</strain>
    </source>
</reference>
<sequence>MSAFHLRPVADHGSPSPSSTTPIHPTTLRRPLSPSSLRELNLTQDSSSASRKYPAPPTGHELMALFPAPRPADLPELRQGSTSGFFQRQERAFFAQAGRDVFRSRLDIDAPDAEPHPKSSTVPRTWPQLPPHPQHPSPTGDSPYMRTKQSRSMPGPLPTSAPPTTASAAANMYPVSSPSSSSSHTMHNGTAPPPPPPPLVPVSSSSPPTHHHHHHPPPPPPHDSPHGLRTPPHDHHHPQPAASKMEFALHDDMGGSGGGGAGGPDESWRPHDRRRAGKHTKRVMRI</sequence>
<feature type="region of interest" description="Disordered" evidence="1">
    <location>
        <begin position="105"/>
        <end position="286"/>
    </location>
</feature>
<evidence type="ECO:0000256" key="1">
    <source>
        <dbReference type="SAM" id="MobiDB-lite"/>
    </source>
</evidence>
<feature type="compositionally biased region" description="Gly residues" evidence="1">
    <location>
        <begin position="254"/>
        <end position="263"/>
    </location>
</feature>
<feature type="compositionally biased region" description="Basic and acidic residues" evidence="1">
    <location>
        <begin position="105"/>
        <end position="117"/>
    </location>
</feature>
<feature type="compositionally biased region" description="Basic residues" evidence="1">
    <location>
        <begin position="271"/>
        <end position="286"/>
    </location>
</feature>
<dbReference type="AlphaFoldDB" id="A0A0C2ZKS5"/>
<protein>
    <submittedName>
        <fullName evidence="2">Uncharacterized protein</fullName>
    </submittedName>
</protein>
<evidence type="ECO:0000313" key="3">
    <source>
        <dbReference type="Proteomes" id="UP000053989"/>
    </source>
</evidence>
<dbReference type="InParanoid" id="A0A0C2ZKS5"/>
<feature type="region of interest" description="Disordered" evidence="1">
    <location>
        <begin position="1"/>
        <end position="82"/>
    </location>
</feature>
<proteinExistence type="predicted"/>
<name>A0A0C2ZKS5_9AGAM</name>
<dbReference type="Proteomes" id="UP000053989">
    <property type="component" value="Unassembled WGS sequence"/>
</dbReference>
<dbReference type="OrthoDB" id="3253810at2759"/>
<feature type="compositionally biased region" description="Low complexity" evidence="1">
    <location>
        <begin position="162"/>
        <end position="183"/>
    </location>
</feature>